<dbReference type="EMBL" id="CM023491">
    <property type="protein sequence ID" value="KAH6940800.1"/>
    <property type="molecule type" value="Genomic_DNA"/>
</dbReference>
<gene>
    <name evidence="1" type="ORF">HPB50_006875</name>
</gene>
<evidence type="ECO:0000313" key="1">
    <source>
        <dbReference type="EMBL" id="KAH6940800.1"/>
    </source>
</evidence>
<comment type="caution">
    <text evidence="1">The sequence shown here is derived from an EMBL/GenBank/DDBJ whole genome shotgun (WGS) entry which is preliminary data.</text>
</comment>
<organism evidence="1 2">
    <name type="scientific">Hyalomma asiaticum</name>
    <name type="common">Tick</name>
    <dbReference type="NCBI Taxonomy" id="266040"/>
    <lineage>
        <taxon>Eukaryota</taxon>
        <taxon>Metazoa</taxon>
        <taxon>Ecdysozoa</taxon>
        <taxon>Arthropoda</taxon>
        <taxon>Chelicerata</taxon>
        <taxon>Arachnida</taxon>
        <taxon>Acari</taxon>
        <taxon>Parasitiformes</taxon>
        <taxon>Ixodida</taxon>
        <taxon>Ixodoidea</taxon>
        <taxon>Ixodidae</taxon>
        <taxon>Hyalomminae</taxon>
        <taxon>Hyalomma</taxon>
    </lineage>
</organism>
<accession>A0ACB7T1Q3</accession>
<name>A0ACB7T1Q3_HYAAI</name>
<keyword evidence="2" id="KW-1185">Reference proteome</keyword>
<protein>
    <submittedName>
        <fullName evidence="1">Uncharacterized protein</fullName>
    </submittedName>
</protein>
<evidence type="ECO:0000313" key="2">
    <source>
        <dbReference type="Proteomes" id="UP000821845"/>
    </source>
</evidence>
<sequence length="133" mass="15826">MFRRQQLRLWETEWRQNNADTDLFKWVPLVSETPHWFPPNQALVTLLTGHGRFHSYFHRFGLLAEPLCSCGATCEATDHYLYDCPLTTNITTMIQPRHEYDQRRYPSLLRQARNRALFIRLVKLVADMIPDLH</sequence>
<reference evidence="1" key="1">
    <citation type="submission" date="2020-05" db="EMBL/GenBank/DDBJ databases">
        <title>Large-scale comparative analyses of tick genomes elucidate their genetic diversity and vector capacities.</title>
        <authorList>
            <person name="Jia N."/>
            <person name="Wang J."/>
            <person name="Shi W."/>
            <person name="Du L."/>
            <person name="Sun Y."/>
            <person name="Zhan W."/>
            <person name="Jiang J."/>
            <person name="Wang Q."/>
            <person name="Zhang B."/>
            <person name="Ji P."/>
            <person name="Sakyi L.B."/>
            <person name="Cui X."/>
            <person name="Yuan T."/>
            <person name="Jiang B."/>
            <person name="Yang W."/>
            <person name="Lam T.T.-Y."/>
            <person name="Chang Q."/>
            <person name="Ding S."/>
            <person name="Wang X."/>
            <person name="Zhu J."/>
            <person name="Ruan X."/>
            <person name="Zhao L."/>
            <person name="Wei J."/>
            <person name="Que T."/>
            <person name="Du C."/>
            <person name="Cheng J."/>
            <person name="Dai P."/>
            <person name="Han X."/>
            <person name="Huang E."/>
            <person name="Gao Y."/>
            <person name="Liu J."/>
            <person name="Shao H."/>
            <person name="Ye R."/>
            <person name="Li L."/>
            <person name="Wei W."/>
            <person name="Wang X."/>
            <person name="Wang C."/>
            <person name="Yang T."/>
            <person name="Huo Q."/>
            <person name="Li W."/>
            <person name="Guo W."/>
            <person name="Chen H."/>
            <person name="Zhou L."/>
            <person name="Ni X."/>
            <person name="Tian J."/>
            <person name="Zhou Y."/>
            <person name="Sheng Y."/>
            <person name="Liu T."/>
            <person name="Pan Y."/>
            <person name="Xia L."/>
            <person name="Li J."/>
            <person name="Zhao F."/>
            <person name="Cao W."/>
        </authorList>
    </citation>
    <scope>NUCLEOTIDE SEQUENCE</scope>
    <source>
        <strain evidence="1">Hyas-2018</strain>
    </source>
</reference>
<dbReference type="Proteomes" id="UP000821845">
    <property type="component" value="Chromosome 11"/>
</dbReference>
<proteinExistence type="predicted"/>